<keyword evidence="2" id="KW-1185">Reference proteome</keyword>
<dbReference type="EnsemblPlants" id="evm.model.07.1524">
    <property type="protein sequence ID" value="cds.evm.model.07.1524"/>
    <property type="gene ID" value="evm.TU.07.1524"/>
</dbReference>
<proteinExistence type="predicted"/>
<dbReference type="Proteomes" id="UP000596661">
    <property type="component" value="Chromosome 7"/>
</dbReference>
<accession>A0A803Q2Y9</accession>
<dbReference type="Gene3D" id="2.40.70.10">
    <property type="entry name" value="Acid Proteases"/>
    <property type="match status" value="1"/>
</dbReference>
<dbReference type="Gramene" id="evm.model.07.1524">
    <property type="protein sequence ID" value="cds.evm.model.07.1524"/>
    <property type="gene ID" value="evm.TU.07.1524"/>
</dbReference>
<organism evidence="1 2">
    <name type="scientific">Cannabis sativa</name>
    <name type="common">Hemp</name>
    <name type="synonym">Marijuana</name>
    <dbReference type="NCBI Taxonomy" id="3483"/>
    <lineage>
        <taxon>Eukaryota</taxon>
        <taxon>Viridiplantae</taxon>
        <taxon>Streptophyta</taxon>
        <taxon>Embryophyta</taxon>
        <taxon>Tracheophyta</taxon>
        <taxon>Spermatophyta</taxon>
        <taxon>Magnoliopsida</taxon>
        <taxon>eudicotyledons</taxon>
        <taxon>Gunneridae</taxon>
        <taxon>Pentapetalae</taxon>
        <taxon>rosids</taxon>
        <taxon>fabids</taxon>
        <taxon>Rosales</taxon>
        <taxon>Cannabaceae</taxon>
        <taxon>Cannabis</taxon>
    </lineage>
</organism>
<dbReference type="PANTHER" id="PTHR33064">
    <property type="entry name" value="POL PROTEIN"/>
    <property type="match status" value="1"/>
</dbReference>
<dbReference type="Gene3D" id="3.30.70.270">
    <property type="match status" value="1"/>
</dbReference>
<dbReference type="FunFam" id="3.30.70.270:FF:000020">
    <property type="entry name" value="Transposon Tf2-6 polyprotein-like Protein"/>
    <property type="match status" value="1"/>
</dbReference>
<dbReference type="SUPFAM" id="SSF56672">
    <property type="entry name" value="DNA/RNA polymerases"/>
    <property type="match status" value="1"/>
</dbReference>
<dbReference type="InterPro" id="IPR051320">
    <property type="entry name" value="Viral_Replic_Matur_Polypro"/>
</dbReference>
<sequence>MISTRWIRSLSFWIEDCELTAKLIELQLCAFDIILAMDFLSKYGATIYCKQKMLVFEPDSADLAGFGVRQKDVIMVDSTKIDFVRDWPTPKSATKVKSFLGLAGYYCQFVEGFLKIATPLAELTRKNLKFTRIDRCEKSLQELKQWLITTPILTLPSDKEKFCCIL</sequence>
<evidence type="ECO:0000313" key="1">
    <source>
        <dbReference type="EnsemblPlants" id="cds.evm.model.07.1524"/>
    </source>
</evidence>
<evidence type="ECO:0000313" key="2">
    <source>
        <dbReference type="Proteomes" id="UP000596661"/>
    </source>
</evidence>
<dbReference type="Pfam" id="PF08284">
    <property type="entry name" value="RVP_2"/>
    <property type="match status" value="1"/>
</dbReference>
<dbReference type="EMBL" id="UZAU01000669">
    <property type="status" value="NOT_ANNOTATED_CDS"/>
    <property type="molecule type" value="Genomic_DNA"/>
</dbReference>
<dbReference type="InterPro" id="IPR043128">
    <property type="entry name" value="Rev_trsase/Diguanyl_cyclase"/>
</dbReference>
<reference evidence="1" key="2">
    <citation type="submission" date="2021-03" db="UniProtKB">
        <authorList>
            <consortium name="EnsemblPlants"/>
        </authorList>
    </citation>
    <scope>IDENTIFICATION</scope>
</reference>
<dbReference type="AlphaFoldDB" id="A0A803Q2Y9"/>
<name>A0A803Q2Y9_CANSA</name>
<dbReference type="InterPro" id="IPR043502">
    <property type="entry name" value="DNA/RNA_pol_sf"/>
</dbReference>
<dbReference type="OMA" id="WIEDCEL"/>
<dbReference type="InterPro" id="IPR021109">
    <property type="entry name" value="Peptidase_aspartic_dom_sf"/>
</dbReference>
<dbReference type="PANTHER" id="PTHR33064:SF37">
    <property type="entry name" value="RIBONUCLEASE H"/>
    <property type="match status" value="1"/>
</dbReference>
<reference evidence="1" key="1">
    <citation type="submission" date="2018-11" db="EMBL/GenBank/DDBJ databases">
        <authorList>
            <person name="Grassa J C."/>
        </authorList>
    </citation>
    <scope>NUCLEOTIDE SEQUENCE [LARGE SCALE GENOMIC DNA]</scope>
</reference>
<protein>
    <submittedName>
        <fullName evidence="1">Uncharacterized protein</fullName>
    </submittedName>
</protein>